<accession>A0A151JXS0</accession>
<evidence type="ECO:0000256" key="1">
    <source>
        <dbReference type="SAM" id="Phobius"/>
    </source>
</evidence>
<evidence type="ECO:0000313" key="2">
    <source>
        <dbReference type="EMBL" id="KYN40015.1"/>
    </source>
</evidence>
<keyword evidence="1" id="KW-1133">Transmembrane helix</keyword>
<organism evidence="2 3">
    <name type="scientific">Trachymyrmex septentrionalis</name>
    <dbReference type="NCBI Taxonomy" id="34720"/>
    <lineage>
        <taxon>Eukaryota</taxon>
        <taxon>Metazoa</taxon>
        <taxon>Ecdysozoa</taxon>
        <taxon>Arthropoda</taxon>
        <taxon>Hexapoda</taxon>
        <taxon>Insecta</taxon>
        <taxon>Pterygota</taxon>
        <taxon>Neoptera</taxon>
        <taxon>Endopterygota</taxon>
        <taxon>Hymenoptera</taxon>
        <taxon>Apocrita</taxon>
        <taxon>Aculeata</taxon>
        <taxon>Formicoidea</taxon>
        <taxon>Formicidae</taxon>
        <taxon>Myrmicinae</taxon>
        <taxon>Trachymyrmex</taxon>
    </lineage>
</organism>
<sequence length="121" mass="13392">MLFLRGAILSFEFLGGEKTHRDYRECRRRPFRRRIYDNFDYANATRKFDGSTIRAFTGRYSGTLLLLGAVLSLAAVESSAPSRDMARARFNIASSFGASFIVSGCLFAAVSLACARRASSS</sequence>
<dbReference type="EMBL" id="KQ981554">
    <property type="protein sequence ID" value="KYN40015.1"/>
    <property type="molecule type" value="Genomic_DNA"/>
</dbReference>
<dbReference type="Proteomes" id="UP000078541">
    <property type="component" value="Unassembled WGS sequence"/>
</dbReference>
<name>A0A151JXS0_9HYME</name>
<dbReference type="AlphaFoldDB" id="A0A151JXS0"/>
<reference evidence="2 3" key="1">
    <citation type="submission" date="2016-03" db="EMBL/GenBank/DDBJ databases">
        <title>Trachymyrmex septentrionalis WGS genome.</title>
        <authorList>
            <person name="Nygaard S."/>
            <person name="Hu H."/>
            <person name="Boomsma J."/>
            <person name="Zhang G."/>
        </authorList>
    </citation>
    <scope>NUCLEOTIDE SEQUENCE [LARGE SCALE GENOMIC DNA]</scope>
    <source>
        <strain evidence="2">Tsep2-gDNA-1</strain>
        <tissue evidence="2">Whole body</tissue>
    </source>
</reference>
<feature type="transmembrane region" description="Helical" evidence="1">
    <location>
        <begin position="56"/>
        <end position="76"/>
    </location>
</feature>
<keyword evidence="1" id="KW-0812">Transmembrane</keyword>
<proteinExistence type="predicted"/>
<gene>
    <name evidence="2" type="ORF">ALC56_05596</name>
</gene>
<keyword evidence="3" id="KW-1185">Reference proteome</keyword>
<feature type="transmembrane region" description="Helical" evidence="1">
    <location>
        <begin position="96"/>
        <end position="115"/>
    </location>
</feature>
<keyword evidence="1" id="KW-0472">Membrane</keyword>
<protein>
    <submittedName>
        <fullName evidence="2">Uncharacterized protein</fullName>
    </submittedName>
</protein>
<evidence type="ECO:0000313" key="3">
    <source>
        <dbReference type="Proteomes" id="UP000078541"/>
    </source>
</evidence>